<accession>A0AAU8JJV0</accession>
<sequence length="294" mass="34441">MTRKGQSITLSISARDKAKLEELAVELGKTWGDRPNISKLVAAIARRELLVKRNNDWETSRIDALEQAMNALTDNGKILEAQEIARLLLERSELSIPLRRKIENFQNSPPPAWRVTLDRYITRQQPFQLSYQDATGRPWTFTVRHARITLHEKRQHLDCWCEETEGNLDLPELHHNWSLRLDRIPEAGITPIAGKWQPNLDEIEVEMHLFGWFAFSYEGTQSDIETELINPKPPVKRVIRRIYNTYWFIREILSLGSNCLLIAPENLIAKIKKESMNLYQLYNLHNHREHDFED</sequence>
<dbReference type="RefSeq" id="WP_054467005.1">
    <property type="nucleotide sequence ID" value="NZ_CP159837.1"/>
</dbReference>
<dbReference type="EMBL" id="CP159837">
    <property type="protein sequence ID" value="XCM39542.1"/>
    <property type="molecule type" value="Genomic_DNA"/>
</dbReference>
<protein>
    <submittedName>
        <fullName evidence="1">WYL domain-containing protein</fullName>
    </submittedName>
</protein>
<reference evidence="1" key="1">
    <citation type="submission" date="2024-07" db="EMBL/GenBank/DDBJ databases">
        <authorList>
            <person name="Kim Y.J."/>
            <person name="Jeong J.Y."/>
        </authorList>
    </citation>
    <scope>NUCLEOTIDE SEQUENCE</scope>
    <source>
        <strain evidence="1">GIHE-MW2</strain>
    </source>
</reference>
<organism evidence="1">
    <name type="scientific">Planktothricoides raciborskii GIHE-MW2</name>
    <dbReference type="NCBI Taxonomy" id="2792601"/>
    <lineage>
        <taxon>Bacteria</taxon>
        <taxon>Bacillati</taxon>
        <taxon>Cyanobacteriota</taxon>
        <taxon>Cyanophyceae</taxon>
        <taxon>Oscillatoriophycideae</taxon>
        <taxon>Oscillatoriales</taxon>
        <taxon>Oscillatoriaceae</taxon>
        <taxon>Planktothricoides</taxon>
    </lineage>
</organism>
<name>A0AAU8JJV0_9CYAN</name>
<gene>
    <name evidence="1" type="ORF">ABWT76_002482</name>
</gene>
<proteinExistence type="predicted"/>
<evidence type="ECO:0000313" key="1">
    <source>
        <dbReference type="EMBL" id="XCM39542.1"/>
    </source>
</evidence>
<dbReference type="AlphaFoldDB" id="A0AAU8JJV0"/>